<sequence>MRSVVLLILAIAPYFTRADIPETILLTQSQQKYLRQIISTSAAAQALWSKVEQEAKGYLGDQPRSLRSIYYEGLLDTNPDRIDTEKSLRDMDKLAAWLFAYYVTQDATYARKAKTYILAWASTYQPTGNPINENKFEPLIHSYQAMKMHFSKAEQGQVEHWLTEIAEAELAYPNIPQNNWKTKQIKLIGTIGLIVGREGFERYAVEGLKKYVDGALYEDGTSRDLRQRDAMSYHVSGLKPLLVTAITMDQFKNDKGGSQIFNYRNPAGGSIRASVDFVVPYALGEKVHEEWVNTKVELDRQRAAAGIAHYQPGTPYEPEQSREMFELASYFDSRYHQVLRHLTKENSLEFDSWFSVLVAAARK</sequence>
<dbReference type="RefSeq" id="WP_189562531.1">
    <property type="nucleotide sequence ID" value="NZ_BMXF01000001.1"/>
</dbReference>
<protein>
    <recommendedName>
        <fullName evidence="3">Alginate lyase domain-containing protein</fullName>
    </recommendedName>
</protein>
<organism evidence="4 5">
    <name type="scientific">Persicitalea jodogahamensis</name>
    <dbReference type="NCBI Taxonomy" id="402147"/>
    <lineage>
        <taxon>Bacteria</taxon>
        <taxon>Pseudomonadati</taxon>
        <taxon>Bacteroidota</taxon>
        <taxon>Cytophagia</taxon>
        <taxon>Cytophagales</taxon>
        <taxon>Spirosomataceae</taxon>
        <taxon>Persicitalea</taxon>
    </lineage>
</organism>
<dbReference type="GO" id="GO:0042597">
    <property type="term" value="C:periplasmic space"/>
    <property type="evidence" value="ECO:0007669"/>
    <property type="project" value="InterPro"/>
</dbReference>
<feature type="domain" description="Alginate lyase" evidence="3">
    <location>
        <begin position="64"/>
        <end position="286"/>
    </location>
</feature>
<accession>A0A8J3D0V3</accession>
<dbReference type="Gene3D" id="1.50.10.100">
    <property type="entry name" value="Chondroitin AC/alginate lyase"/>
    <property type="match status" value="1"/>
</dbReference>
<gene>
    <name evidence="4" type="ORF">GCM10007390_02380</name>
</gene>
<keyword evidence="2" id="KW-0456">Lyase</keyword>
<keyword evidence="5" id="KW-1185">Reference proteome</keyword>
<comment type="caution">
    <text evidence="4">The sequence shown here is derived from an EMBL/GenBank/DDBJ whole genome shotgun (WGS) entry which is preliminary data.</text>
</comment>
<dbReference type="SUPFAM" id="SSF48230">
    <property type="entry name" value="Chondroitin AC/alginate lyase"/>
    <property type="match status" value="1"/>
</dbReference>
<dbReference type="Proteomes" id="UP000598271">
    <property type="component" value="Unassembled WGS sequence"/>
</dbReference>
<dbReference type="GO" id="GO:0016829">
    <property type="term" value="F:lyase activity"/>
    <property type="evidence" value="ECO:0007669"/>
    <property type="project" value="UniProtKB-KW"/>
</dbReference>
<name>A0A8J3D0V3_9BACT</name>
<dbReference type="Pfam" id="PF05426">
    <property type="entry name" value="Alginate_lyase"/>
    <property type="match status" value="1"/>
</dbReference>
<evidence type="ECO:0000313" key="4">
    <source>
        <dbReference type="EMBL" id="GHB53183.1"/>
    </source>
</evidence>
<evidence type="ECO:0000313" key="5">
    <source>
        <dbReference type="Proteomes" id="UP000598271"/>
    </source>
</evidence>
<keyword evidence="1" id="KW-0732">Signal</keyword>
<dbReference type="AlphaFoldDB" id="A0A8J3D0V3"/>
<dbReference type="InterPro" id="IPR008397">
    <property type="entry name" value="Alginate_lyase_dom"/>
</dbReference>
<dbReference type="InterPro" id="IPR008929">
    <property type="entry name" value="Chondroitin_lyas"/>
</dbReference>
<dbReference type="EMBL" id="BMXF01000001">
    <property type="protein sequence ID" value="GHB53183.1"/>
    <property type="molecule type" value="Genomic_DNA"/>
</dbReference>
<reference evidence="4 5" key="1">
    <citation type="journal article" date="2014" name="Int. J. Syst. Evol. Microbiol.">
        <title>Complete genome sequence of Corynebacterium casei LMG S-19264T (=DSM 44701T), isolated from a smear-ripened cheese.</title>
        <authorList>
            <consortium name="US DOE Joint Genome Institute (JGI-PGF)"/>
            <person name="Walter F."/>
            <person name="Albersmeier A."/>
            <person name="Kalinowski J."/>
            <person name="Ruckert C."/>
        </authorList>
    </citation>
    <scope>NUCLEOTIDE SEQUENCE [LARGE SCALE GENOMIC DNA]</scope>
    <source>
        <strain evidence="4 5">KCTC 12866</strain>
    </source>
</reference>
<evidence type="ECO:0000256" key="2">
    <source>
        <dbReference type="ARBA" id="ARBA00023239"/>
    </source>
</evidence>
<evidence type="ECO:0000259" key="3">
    <source>
        <dbReference type="Pfam" id="PF05426"/>
    </source>
</evidence>
<evidence type="ECO:0000256" key="1">
    <source>
        <dbReference type="ARBA" id="ARBA00022729"/>
    </source>
</evidence>
<proteinExistence type="predicted"/>